<organism evidence="1 2">
    <name type="scientific">Cupriavidus oxalaticus</name>
    <dbReference type="NCBI Taxonomy" id="96344"/>
    <lineage>
        <taxon>Bacteria</taxon>
        <taxon>Pseudomonadati</taxon>
        <taxon>Pseudomonadota</taxon>
        <taxon>Betaproteobacteria</taxon>
        <taxon>Burkholderiales</taxon>
        <taxon>Burkholderiaceae</taxon>
        <taxon>Cupriavidus</taxon>
    </lineage>
</organism>
<dbReference type="RefSeq" id="WP_151073142.1">
    <property type="nucleotide sequence ID" value="NZ_CP032520.1"/>
</dbReference>
<geneLocation type="plasmid" evidence="1">
    <name>unnamed1</name>
</geneLocation>
<keyword evidence="1" id="KW-0614">Plasmid</keyword>
<name>A0A5P3VW24_9BURK</name>
<dbReference type="EMBL" id="CP032520">
    <property type="protein sequence ID" value="QEZ48909.1"/>
    <property type="molecule type" value="Genomic_DNA"/>
</dbReference>
<gene>
    <name evidence="1" type="ORF">D2917_32110</name>
</gene>
<sequence length="443" mass="48432">MLTTDIYAADAPRVYQDFAALVGEKSWRKPAEDLLSHTRRSPFLREHYRRTHAITFALQQCSTLAHRHGVLLPHQVSEHGLERAVAFMAQVVSLHAGLSAPMRPRFLARVRNALRKSEEMRGLQLELSAATHFARQGRAVRWPELEPDAPAMAGATYDLLVEDLGSAGLEVECKAVSHDKGRVLARESLTAFSEALRHVCGAISHDLRGGLMVVVTVPDQLPASSQDQQALARDIHAAVLANQSQTRDDGVQVRIEAFDMAALRDVDLIHDGPAARAVAEALTGTRNRHVVVMGRRNRGALLIVVQSARADSLRDAIQTTLRRARRQLTGRRPGMVLLGFDGIEAEQLMQIARQDHTPGLPPTVLALAASAALGGPDREHLVCVGFLSNIHQRECDDQGGLAYSGAAYHFTNRHSPYWQVDFDLMFGGAQGQPGASTQNTRAA</sequence>
<dbReference type="AlphaFoldDB" id="A0A5P3VW24"/>
<protein>
    <submittedName>
        <fullName evidence="1">Uncharacterized protein</fullName>
    </submittedName>
</protein>
<proteinExistence type="predicted"/>
<accession>A0A5P3VW24</accession>
<reference evidence="1 2" key="1">
    <citation type="submission" date="2018-09" db="EMBL/GenBank/DDBJ databases">
        <title>Complete genome sequence of Cupriavidus oxalaticus T2, a bacterium capable of phenol tolerance and degradation.</title>
        <authorList>
            <person name="Yan J."/>
        </authorList>
    </citation>
    <scope>NUCLEOTIDE SEQUENCE [LARGE SCALE GENOMIC DNA]</scope>
    <source>
        <strain evidence="1 2">T2</strain>
        <plasmid evidence="1 2">unnamed1</plasmid>
    </source>
</reference>
<evidence type="ECO:0000313" key="1">
    <source>
        <dbReference type="EMBL" id="QEZ48909.1"/>
    </source>
</evidence>
<dbReference type="Proteomes" id="UP000325743">
    <property type="component" value="Plasmid unnamed1"/>
</dbReference>
<evidence type="ECO:0000313" key="2">
    <source>
        <dbReference type="Proteomes" id="UP000325743"/>
    </source>
</evidence>